<reference evidence="3 4" key="1">
    <citation type="submission" date="2019-12" db="EMBL/GenBank/DDBJ databases">
        <authorList>
            <person name="Alioto T."/>
            <person name="Alioto T."/>
            <person name="Gomez Garrido J."/>
        </authorList>
    </citation>
    <scope>NUCLEOTIDE SEQUENCE [LARGE SCALE GENOMIC DNA]</scope>
</reference>
<keyword evidence="2" id="KW-1133">Transmembrane helix</keyword>
<keyword evidence="4" id="KW-1185">Reference proteome</keyword>
<feature type="compositionally biased region" description="Basic and acidic residues" evidence="1">
    <location>
        <begin position="175"/>
        <end position="188"/>
    </location>
</feature>
<organism evidence="3 4">
    <name type="scientific">Olea europaea subsp. europaea</name>
    <dbReference type="NCBI Taxonomy" id="158383"/>
    <lineage>
        <taxon>Eukaryota</taxon>
        <taxon>Viridiplantae</taxon>
        <taxon>Streptophyta</taxon>
        <taxon>Embryophyta</taxon>
        <taxon>Tracheophyta</taxon>
        <taxon>Spermatophyta</taxon>
        <taxon>Magnoliopsida</taxon>
        <taxon>eudicotyledons</taxon>
        <taxon>Gunneridae</taxon>
        <taxon>Pentapetalae</taxon>
        <taxon>asterids</taxon>
        <taxon>lamiids</taxon>
        <taxon>Lamiales</taxon>
        <taxon>Oleaceae</taxon>
        <taxon>Oleeae</taxon>
        <taxon>Olea</taxon>
    </lineage>
</organism>
<dbReference type="OrthoDB" id="784633at2759"/>
<accession>A0A8S0QLL4</accession>
<dbReference type="EMBL" id="CACTIH010001859">
    <property type="protein sequence ID" value="CAA2966399.1"/>
    <property type="molecule type" value="Genomic_DNA"/>
</dbReference>
<dbReference type="Gramene" id="OE9A119555T1">
    <property type="protein sequence ID" value="OE9A119555C1"/>
    <property type="gene ID" value="OE9A119555"/>
</dbReference>
<dbReference type="InterPro" id="IPR045884">
    <property type="entry name" value="At5g59350-like"/>
</dbReference>
<dbReference type="PANTHER" id="PTHR34054">
    <property type="entry name" value="EXPRESSED PROTEIN"/>
    <property type="match status" value="1"/>
</dbReference>
<evidence type="ECO:0000313" key="3">
    <source>
        <dbReference type="EMBL" id="CAA2966399.1"/>
    </source>
</evidence>
<keyword evidence="2" id="KW-0472">Membrane</keyword>
<evidence type="ECO:0000256" key="2">
    <source>
        <dbReference type="SAM" id="Phobius"/>
    </source>
</evidence>
<keyword evidence="2" id="KW-0812">Transmembrane</keyword>
<dbReference type="Proteomes" id="UP000594638">
    <property type="component" value="Unassembled WGS sequence"/>
</dbReference>
<comment type="caution">
    <text evidence="3">The sequence shown here is derived from an EMBL/GenBank/DDBJ whole genome shotgun (WGS) entry which is preliminary data.</text>
</comment>
<proteinExistence type="predicted"/>
<dbReference type="PANTHER" id="PTHR34054:SF4">
    <property type="entry name" value="PROTEIN, PUTATIVE-RELATED"/>
    <property type="match status" value="1"/>
</dbReference>
<name>A0A8S0QLL4_OLEEU</name>
<dbReference type="AlphaFoldDB" id="A0A8S0QLL4"/>
<evidence type="ECO:0000256" key="1">
    <source>
        <dbReference type="SAM" id="MobiDB-lite"/>
    </source>
</evidence>
<gene>
    <name evidence="3" type="ORF">OLEA9_A119555</name>
</gene>
<protein>
    <submittedName>
        <fullName evidence="3">Uncharacterized protein</fullName>
    </submittedName>
</protein>
<evidence type="ECO:0000313" key="4">
    <source>
        <dbReference type="Proteomes" id="UP000594638"/>
    </source>
</evidence>
<feature type="region of interest" description="Disordered" evidence="1">
    <location>
        <begin position="172"/>
        <end position="214"/>
    </location>
</feature>
<feature type="transmembrane region" description="Helical" evidence="2">
    <location>
        <begin position="12"/>
        <end position="33"/>
    </location>
</feature>
<sequence length="214" mass="24065">MSGGGLSKLGIALTIIFVISLVALLAELFYVLWRRRVFRRKNPPPSDREFQLPQYSSSDSWFPSAISSKDLLYFFCVRSQPRIELNSISPASSNAPPETEVIDVWKLQRMCGPPRFLFTIKEEEKEDLESVAEKSLCSSAEKESNKSNSISIRERVTLKECLEVVEEPPKAAMVVHDHGDGGGVRDEAEFPTPCDSPMYFTPLASPIHEEVNDR</sequence>